<gene>
    <name evidence="2" type="ORF">OPV22_011069</name>
</gene>
<dbReference type="Proteomes" id="UP001222027">
    <property type="component" value="Unassembled WGS sequence"/>
</dbReference>
<protein>
    <submittedName>
        <fullName evidence="2">Uncharacterized protein</fullName>
    </submittedName>
</protein>
<feature type="compositionally biased region" description="Basic and acidic residues" evidence="1">
    <location>
        <begin position="70"/>
        <end position="80"/>
    </location>
</feature>
<name>A0AAV8RI93_ENSVE</name>
<proteinExistence type="predicted"/>
<accession>A0AAV8RI93</accession>
<evidence type="ECO:0000313" key="2">
    <source>
        <dbReference type="EMBL" id="KAJ8500517.1"/>
    </source>
</evidence>
<keyword evidence="3" id="KW-1185">Reference proteome</keyword>
<feature type="region of interest" description="Disordered" evidence="1">
    <location>
        <begin position="1"/>
        <end position="80"/>
    </location>
</feature>
<dbReference type="EMBL" id="JAQQAF010000003">
    <property type="protein sequence ID" value="KAJ8500517.1"/>
    <property type="molecule type" value="Genomic_DNA"/>
</dbReference>
<dbReference type="AlphaFoldDB" id="A0AAV8RI93"/>
<sequence length="80" mass="7947">MSRHRRQASQSLPASFDITGEEEPPPKVAPEGAGHGNAASNDVHADGGKCVGGDAARKALPPGGSSSGVKSKEKPSAVAS</sequence>
<evidence type="ECO:0000256" key="1">
    <source>
        <dbReference type="SAM" id="MobiDB-lite"/>
    </source>
</evidence>
<comment type="caution">
    <text evidence="2">The sequence shown here is derived from an EMBL/GenBank/DDBJ whole genome shotgun (WGS) entry which is preliminary data.</text>
</comment>
<evidence type="ECO:0000313" key="3">
    <source>
        <dbReference type="Proteomes" id="UP001222027"/>
    </source>
</evidence>
<organism evidence="2 3">
    <name type="scientific">Ensete ventricosum</name>
    <name type="common">Abyssinian banana</name>
    <name type="synonym">Musa ensete</name>
    <dbReference type="NCBI Taxonomy" id="4639"/>
    <lineage>
        <taxon>Eukaryota</taxon>
        <taxon>Viridiplantae</taxon>
        <taxon>Streptophyta</taxon>
        <taxon>Embryophyta</taxon>
        <taxon>Tracheophyta</taxon>
        <taxon>Spermatophyta</taxon>
        <taxon>Magnoliopsida</taxon>
        <taxon>Liliopsida</taxon>
        <taxon>Zingiberales</taxon>
        <taxon>Musaceae</taxon>
        <taxon>Ensete</taxon>
    </lineage>
</organism>
<reference evidence="2 3" key="1">
    <citation type="submission" date="2022-12" db="EMBL/GenBank/DDBJ databases">
        <title>Chromosome-scale assembly of the Ensete ventricosum genome.</title>
        <authorList>
            <person name="Dussert Y."/>
            <person name="Stocks J."/>
            <person name="Wendawek A."/>
            <person name="Woldeyes F."/>
            <person name="Nichols R.A."/>
            <person name="Borrell J.S."/>
        </authorList>
    </citation>
    <scope>NUCLEOTIDE SEQUENCE [LARGE SCALE GENOMIC DNA]</scope>
    <source>
        <strain evidence="3">cv. Maze</strain>
        <tissue evidence="2">Seeds</tissue>
    </source>
</reference>